<dbReference type="AlphaFoldDB" id="A0A1E7F2Z5"/>
<evidence type="ECO:0000313" key="3">
    <source>
        <dbReference type="EMBL" id="OEU12519.1"/>
    </source>
</evidence>
<feature type="compositionally biased region" description="Gly residues" evidence="1">
    <location>
        <begin position="145"/>
        <end position="156"/>
    </location>
</feature>
<feature type="region of interest" description="Disordered" evidence="1">
    <location>
        <begin position="1"/>
        <end position="114"/>
    </location>
</feature>
<feature type="region of interest" description="Disordered" evidence="1">
    <location>
        <begin position="245"/>
        <end position="266"/>
    </location>
</feature>
<gene>
    <name evidence="3" type="ORF">FRACYDRAFT_243769</name>
</gene>
<proteinExistence type="predicted"/>
<dbReference type="KEGG" id="fcy:FRACYDRAFT_243769"/>
<feature type="compositionally biased region" description="Low complexity" evidence="1">
    <location>
        <begin position="21"/>
        <end position="34"/>
    </location>
</feature>
<feature type="compositionally biased region" description="Low complexity" evidence="1">
    <location>
        <begin position="51"/>
        <end position="67"/>
    </location>
</feature>
<feature type="region of interest" description="Disordered" evidence="1">
    <location>
        <begin position="453"/>
        <end position="474"/>
    </location>
</feature>
<feature type="compositionally biased region" description="Low complexity" evidence="1">
    <location>
        <begin position="78"/>
        <end position="114"/>
    </location>
</feature>
<accession>A0A1E7F2Z5</accession>
<name>A0A1E7F2Z5_9STRA</name>
<dbReference type="OrthoDB" id="47864at2759"/>
<keyword evidence="4" id="KW-1185">Reference proteome</keyword>
<feature type="region of interest" description="Disordered" evidence="1">
    <location>
        <begin position="630"/>
        <end position="668"/>
    </location>
</feature>
<keyword evidence="2" id="KW-0472">Membrane</keyword>
<evidence type="ECO:0000313" key="4">
    <source>
        <dbReference type="Proteomes" id="UP000095751"/>
    </source>
</evidence>
<feature type="compositionally biased region" description="Pro residues" evidence="1">
    <location>
        <begin position="68"/>
        <end position="77"/>
    </location>
</feature>
<feature type="compositionally biased region" description="Basic and acidic residues" evidence="1">
    <location>
        <begin position="644"/>
        <end position="657"/>
    </location>
</feature>
<evidence type="ECO:0000256" key="2">
    <source>
        <dbReference type="SAM" id="Phobius"/>
    </source>
</evidence>
<sequence length="668" mass="73859">MSSLNNSSEFRQRAGGNVQHNNSSSSSLNSANLPRPSPRPRSSPQQTSKRSVSNSSMGSIGSIGSNGVPPPMPPPYPTTQQRSSSVTSTSSQNSWGGGQQQPTAAASSPYGGGAPAAAAAAAAASQYGGGYGGMGMNNRSSSLNNGGGYSNGGGGHAQQQQQRRLSDNKYNKPKRKTLNGNGNSNNGTFISWGMIIGSILLFVYSILITTFYFSNRGSTTTLLKRLDQPNTLSVINKVEDLERKLKSSESTRQRAQQQSDTKTKAKLNQLERQNRLLEEETKKLKIIELPQQKEKNDNFSKRELAFSNQIGWLMDITRRESKRMVLERFGPGPHKVEMTFLVDMNADDHADELPKPKRFKFQIDLAPLDLVPHAIHLFLEQVDHGLMEGTHFYLNGPHIVQAGPQPEYSDYLDGTDDTFNTYDASNSADKHQLAKSAVDTINKYENEVKKFNSEYDDDEYESPNDPQAEAKEQSRKHAFTELGLDQLAFPDYSHDYPHVPWTVGFTGRPGGPDWYINKVDNTQGHGPGGQSQYALNEQGDSCFGTISIDGSGRNTLAGYVYQADVYADNTEWHHFIHSPIEIVEAHILTKEPLLEEHLHLDPLNSHTVYHNKPRKTERAQAARLVRLAREAEEEKEAAAGGNTARERFAEGFKKPEDDLPNSSNRFLS</sequence>
<organism evidence="3 4">
    <name type="scientific">Fragilariopsis cylindrus CCMP1102</name>
    <dbReference type="NCBI Taxonomy" id="635003"/>
    <lineage>
        <taxon>Eukaryota</taxon>
        <taxon>Sar</taxon>
        <taxon>Stramenopiles</taxon>
        <taxon>Ochrophyta</taxon>
        <taxon>Bacillariophyta</taxon>
        <taxon>Bacillariophyceae</taxon>
        <taxon>Bacillariophycidae</taxon>
        <taxon>Bacillariales</taxon>
        <taxon>Bacillariaceae</taxon>
        <taxon>Fragilariopsis</taxon>
    </lineage>
</organism>
<dbReference type="Proteomes" id="UP000095751">
    <property type="component" value="Unassembled WGS sequence"/>
</dbReference>
<protein>
    <submittedName>
        <fullName evidence="3">Uncharacterized protein</fullName>
    </submittedName>
</protein>
<keyword evidence="2" id="KW-1133">Transmembrane helix</keyword>
<reference evidence="3 4" key="1">
    <citation type="submission" date="2016-09" db="EMBL/GenBank/DDBJ databases">
        <title>Extensive genetic diversity and differential bi-allelic expression allows diatom success in the polar Southern Ocean.</title>
        <authorList>
            <consortium name="DOE Joint Genome Institute"/>
            <person name="Mock T."/>
            <person name="Otillar R.P."/>
            <person name="Strauss J."/>
            <person name="Dupont C."/>
            <person name="Frickenhaus S."/>
            <person name="Maumus F."/>
            <person name="Mcmullan M."/>
            <person name="Sanges R."/>
            <person name="Schmutz J."/>
            <person name="Toseland A."/>
            <person name="Valas R."/>
            <person name="Veluchamy A."/>
            <person name="Ward B.J."/>
            <person name="Allen A."/>
            <person name="Barry K."/>
            <person name="Falciatore A."/>
            <person name="Ferrante M."/>
            <person name="Fortunato A.E."/>
            <person name="Gloeckner G."/>
            <person name="Gruber A."/>
            <person name="Hipkin R."/>
            <person name="Janech M."/>
            <person name="Kroth P."/>
            <person name="Leese F."/>
            <person name="Lindquist E."/>
            <person name="Lyon B.R."/>
            <person name="Martin J."/>
            <person name="Mayer C."/>
            <person name="Parker M."/>
            <person name="Quesneville H."/>
            <person name="Raymond J."/>
            <person name="Uhlig C."/>
            <person name="Valentin K.U."/>
            <person name="Worden A.Z."/>
            <person name="Armbrust E.V."/>
            <person name="Bowler C."/>
            <person name="Green B."/>
            <person name="Moulton V."/>
            <person name="Van Oosterhout C."/>
            <person name="Grigoriev I."/>
        </authorList>
    </citation>
    <scope>NUCLEOTIDE SEQUENCE [LARGE SCALE GENOMIC DNA]</scope>
    <source>
        <strain evidence="3 4">CCMP1102</strain>
    </source>
</reference>
<dbReference type="EMBL" id="KV784364">
    <property type="protein sequence ID" value="OEU12519.1"/>
    <property type="molecule type" value="Genomic_DNA"/>
</dbReference>
<feature type="transmembrane region" description="Helical" evidence="2">
    <location>
        <begin position="189"/>
        <end position="213"/>
    </location>
</feature>
<evidence type="ECO:0000256" key="1">
    <source>
        <dbReference type="SAM" id="MobiDB-lite"/>
    </source>
</evidence>
<feature type="region of interest" description="Disordered" evidence="1">
    <location>
        <begin position="142"/>
        <end position="183"/>
    </location>
</feature>
<keyword evidence="2" id="KW-0812">Transmembrane</keyword>
<dbReference type="InParanoid" id="A0A1E7F2Z5"/>